<gene>
    <name evidence="1" type="ORF">HMPREF0083_02853</name>
</gene>
<dbReference type="STRING" id="649747.HMPREF0083_02853"/>
<accession>U1X278</accession>
<organism evidence="1 2">
    <name type="scientific">Aneurinibacillus aneurinilyticus ATCC 12856</name>
    <dbReference type="NCBI Taxonomy" id="649747"/>
    <lineage>
        <taxon>Bacteria</taxon>
        <taxon>Bacillati</taxon>
        <taxon>Bacillota</taxon>
        <taxon>Bacilli</taxon>
        <taxon>Bacillales</taxon>
        <taxon>Paenibacillaceae</taxon>
        <taxon>Aneurinibacillus group</taxon>
        <taxon>Aneurinibacillus</taxon>
    </lineage>
</organism>
<dbReference type="SUPFAM" id="SSF111038">
    <property type="entry name" value="YjbQ-like"/>
    <property type="match status" value="1"/>
</dbReference>
<comment type="caution">
    <text evidence="1">The sequence shown here is derived from an EMBL/GenBank/DDBJ whole genome shotgun (WGS) entry which is preliminary data.</text>
</comment>
<dbReference type="InterPro" id="IPR035917">
    <property type="entry name" value="YjbQ-like_sf"/>
</dbReference>
<evidence type="ECO:0000313" key="1">
    <source>
        <dbReference type="EMBL" id="ERI09075.1"/>
    </source>
</evidence>
<proteinExistence type="predicted"/>
<dbReference type="AlphaFoldDB" id="U1X278"/>
<evidence type="ECO:0000313" key="2">
    <source>
        <dbReference type="Proteomes" id="UP000016511"/>
    </source>
</evidence>
<dbReference type="EMBL" id="AWSJ01000169">
    <property type="protein sequence ID" value="ERI09075.1"/>
    <property type="molecule type" value="Genomic_DNA"/>
</dbReference>
<dbReference type="PATRIC" id="fig|649747.3.peg.2581"/>
<dbReference type="HOGENOM" id="CLU_3148857_0_0_9"/>
<sequence>MRWIAMIHTFEMKTSQRDQFTEITDKVRELIAQQHVQNGVVTVYCPQD</sequence>
<dbReference type="Proteomes" id="UP000016511">
    <property type="component" value="Unassembled WGS sequence"/>
</dbReference>
<reference evidence="1 2" key="1">
    <citation type="submission" date="2013-08" db="EMBL/GenBank/DDBJ databases">
        <authorList>
            <person name="Weinstock G."/>
            <person name="Sodergren E."/>
            <person name="Wylie T."/>
            <person name="Fulton L."/>
            <person name="Fulton R."/>
            <person name="Fronick C."/>
            <person name="O'Laughlin M."/>
            <person name="Godfrey J."/>
            <person name="Miner T."/>
            <person name="Herter B."/>
            <person name="Appelbaum E."/>
            <person name="Cordes M."/>
            <person name="Lek S."/>
            <person name="Wollam A."/>
            <person name="Pepin K.H."/>
            <person name="Palsikar V.B."/>
            <person name="Mitreva M."/>
            <person name="Wilson R.K."/>
        </authorList>
    </citation>
    <scope>NUCLEOTIDE SEQUENCE [LARGE SCALE GENOMIC DNA]</scope>
    <source>
        <strain evidence="1 2">ATCC 12856</strain>
    </source>
</reference>
<dbReference type="Gene3D" id="2.60.120.460">
    <property type="entry name" value="YjbQ-like"/>
    <property type="match status" value="1"/>
</dbReference>
<evidence type="ECO:0008006" key="3">
    <source>
        <dbReference type="Google" id="ProtNLM"/>
    </source>
</evidence>
<name>U1X278_ANEAE</name>
<keyword evidence="2" id="KW-1185">Reference proteome</keyword>
<protein>
    <recommendedName>
        <fullName evidence="3">Secondary thiamine-phosphate synthase enzyme</fullName>
    </recommendedName>
</protein>